<feature type="region of interest" description="Disordered" evidence="1">
    <location>
        <begin position="30"/>
        <end position="92"/>
    </location>
</feature>
<feature type="compositionally biased region" description="Polar residues" evidence="1">
    <location>
        <begin position="82"/>
        <end position="92"/>
    </location>
</feature>
<proteinExistence type="predicted"/>
<dbReference type="EMBL" id="JAFBMS010000058">
    <property type="protein sequence ID" value="KAG9339141.1"/>
    <property type="molecule type" value="Genomic_DNA"/>
</dbReference>
<evidence type="ECO:0000256" key="1">
    <source>
        <dbReference type="SAM" id="MobiDB-lite"/>
    </source>
</evidence>
<reference evidence="2" key="1">
    <citation type="thesis" date="2021" institute="BYU ScholarsArchive" country="Provo, UT, USA">
        <title>Applications of and Algorithms for Genome Assembly and Genomic Analyses with an Emphasis on Marine Teleosts.</title>
        <authorList>
            <person name="Pickett B.D."/>
        </authorList>
    </citation>
    <scope>NUCLEOTIDE SEQUENCE</scope>
    <source>
        <strain evidence="2">HI-2016</strain>
    </source>
</reference>
<gene>
    <name evidence="2" type="ORF">JZ751_024172</name>
</gene>
<accession>A0A8T2NJK4</accession>
<keyword evidence="3" id="KW-1185">Reference proteome</keyword>
<evidence type="ECO:0000313" key="3">
    <source>
        <dbReference type="Proteomes" id="UP000824540"/>
    </source>
</evidence>
<dbReference type="Proteomes" id="UP000824540">
    <property type="component" value="Unassembled WGS sequence"/>
</dbReference>
<evidence type="ECO:0000313" key="2">
    <source>
        <dbReference type="EMBL" id="KAG9339141.1"/>
    </source>
</evidence>
<dbReference type="AlphaFoldDB" id="A0A8T2NJK4"/>
<sequence>MDSCSVIISERSVELHILPLVTHRALARACSEVSGKSSSRRRPAQRSENGSGKEESPQSHSTLSHGSAGPRQSGRKGECASQERSQNTSNRLDVQTRFRIALTVALKWIPVAFNFLI</sequence>
<name>A0A8T2NJK4_9TELE</name>
<comment type="caution">
    <text evidence="2">The sequence shown here is derived from an EMBL/GenBank/DDBJ whole genome shotgun (WGS) entry which is preliminary data.</text>
</comment>
<organism evidence="2 3">
    <name type="scientific">Albula glossodonta</name>
    <name type="common">roundjaw bonefish</name>
    <dbReference type="NCBI Taxonomy" id="121402"/>
    <lineage>
        <taxon>Eukaryota</taxon>
        <taxon>Metazoa</taxon>
        <taxon>Chordata</taxon>
        <taxon>Craniata</taxon>
        <taxon>Vertebrata</taxon>
        <taxon>Euteleostomi</taxon>
        <taxon>Actinopterygii</taxon>
        <taxon>Neopterygii</taxon>
        <taxon>Teleostei</taxon>
        <taxon>Albuliformes</taxon>
        <taxon>Albulidae</taxon>
        <taxon>Albula</taxon>
    </lineage>
</organism>
<protein>
    <submittedName>
        <fullName evidence="2">Uncharacterized protein</fullName>
    </submittedName>
</protein>